<organism evidence="2 3">
    <name type="scientific">Mobilitalea sibirica</name>
    <dbReference type="NCBI Taxonomy" id="1462919"/>
    <lineage>
        <taxon>Bacteria</taxon>
        <taxon>Bacillati</taxon>
        <taxon>Bacillota</taxon>
        <taxon>Clostridia</taxon>
        <taxon>Lachnospirales</taxon>
        <taxon>Lachnospiraceae</taxon>
        <taxon>Mobilitalea</taxon>
    </lineage>
</organism>
<dbReference type="CDD" id="cd00118">
    <property type="entry name" value="LysM"/>
    <property type="match status" value="1"/>
</dbReference>
<dbReference type="AlphaFoldDB" id="A0A8J7H157"/>
<dbReference type="SUPFAM" id="SSF54106">
    <property type="entry name" value="LysM domain"/>
    <property type="match status" value="1"/>
</dbReference>
<comment type="caution">
    <text evidence="2">The sequence shown here is derived from an EMBL/GenBank/DDBJ whole genome shotgun (WGS) entry which is preliminary data.</text>
</comment>
<dbReference type="SMART" id="SM00257">
    <property type="entry name" value="LysM"/>
    <property type="match status" value="1"/>
</dbReference>
<dbReference type="Pfam" id="PF01476">
    <property type="entry name" value="LysM"/>
    <property type="match status" value="1"/>
</dbReference>
<dbReference type="Gene3D" id="3.10.350.10">
    <property type="entry name" value="LysM domain"/>
    <property type="match status" value="1"/>
</dbReference>
<feature type="domain" description="LysM" evidence="1">
    <location>
        <begin position="5"/>
        <end position="49"/>
    </location>
</feature>
<dbReference type="Proteomes" id="UP000623269">
    <property type="component" value="Unassembled WGS sequence"/>
</dbReference>
<keyword evidence="3" id="KW-1185">Reference proteome</keyword>
<evidence type="ECO:0000259" key="1">
    <source>
        <dbReference type="PROSITE" id="PS51782"/>
    </source>
</evidence>
<evidence type="ECO:0000313" key="2">
    <source>
        <dbReference type="EMBL" id="MBH1940049.1"/>
    </source>
</evidence>
<name>A0A8J7H157_9FIRM</name>
<evidence type="ECO:0000313" key="3">
    <source>
        <dbReference type="Proteomes" id="UP000623269"/>
    </source>
</evidence>
<protein>
    <submittedName>
        <fullName evidence="2">LysM peptidoglycan-binding domain-containing protein</fullName>
    </submittedName>
</protein>
<dbReference type="InterPro" id="IPR018392">
    <property type="entry name" value="LysM"/>
</dbReference>
<reference evidence="2" key="1">
    <citation type="submission" date="2020-12" db="EMBL/GenBank/DDBJ databases">
        <title>M. sibirica DSM 26468T genome.</title>
        <authorList>
            <person name="Thieme N."/>
            <person name="Rettenmaier R."/>
            <person name="Zverlov V."/>
            <person name="Liebl W."/>
        </authorList>
    </citation>
    <scope>NUCLEOTIDE SEQUENCE</scope>
    <source>
        <strain evidence="2">DSM 26468</strain>
    </source>
</reference>
<dbReference type="RefSeq" id="WP_197660274.1">
    <property type="nucleotide sequence ID" value="NZ_JAEAGR010000003.1"/>
</dbReference>
<proteinExistence type="predicted"/>
<gene>
    <name evidence="2" type="ORF">I5677_03960</name>
</gene>
<dbReference type="PROSITE" id="PS51782">
    <property type="entry name" value="LYSM"/>
    <property type="match status" value="1"/>
</dbReference>
<dbReference type="EMBL" id="JAEAGR010000003">
    <property type="protein sequence ID" value="MBH1940049.1"/>
    <property type="molecule type" value="Genomic_DNA"/>
</dbReference>
<accession>A0A8J7H157</accession>
<dbReference type="InterPro" id="IPR036779">
    <property type="entry name" value="LysM_dom_sf"/>
</dbReference>
<sequence length="259" mass="29305">MNGTIRYSIRPYDTIWMLAQVFNTTVDSILGLNPGIDPRNLQIGQVITIQPGYQYYPDTPRTPGMPGAMPGRPGTMPSEDEVISRVEADLTDYMRMLWNQHVAWTRMAVMGIVHDLPETDMMIQRLLRNPQDFANVLASFYGEEEAQRFEELFSQHITIAADLVRAAKAGDTAAVQEAEQRWYENADEIASYLASLNPNWHEEDWSAMMNEHLDLLGENVTNMVAGNYEESINGYDDVEAQALEMADIMAEGLYEQFPG</sequence>